<keyword evidence="8" id="KW-0325">Glycoprotein</keyword>
<evidence type="ECO:0000256" key="3">
    <source>
        <dbReference type="ARBA" id="ARBA00011245"/>
    </source>
</evidence>
<keyword evidence="5" id="KW-0964">Secreted</keyword>
<dbReference type="GO" id="GO:0005576">
    <property type="term" value="C:extracellular region"/>
    <property type="evidence" value="ECO:0007669"/>
    <property type="project" value="UniProtKB-SubCell"/>
</dbReference>
<sequence>MAVAIFLVGLLVVAVSRLPLFNHNDPSTYGSSQDESGCNTIAHGYNCDPSVSHFWGQYSPFFSVPSDIDADVPRKCSVTFAQILSRHGARDPTASKTTSYNATVHKIQSEVSTFTGPYAFLKDYQYTLGADMLTAFGEQGLVDSGIKFFQRYKQLATRNTPFVRSAGEARVVQSAFNWTQGFHTAKVDSGRGSHSGATDKDYPYPILVIPEDDGVNNTLNHGLCTAFEDGPDADIGDEAKGTWADIFVPPIQKRLNKDLPGANLSKSETIYMMDLCPFNTVASPNGTISPFCNLFSEEEWHQYSYYETLDKWYGHGFGNPLGPTQGVGFVNELIARLTSKPVNDETTTNHTLDSNPVTFPLHKRLYADFSHDNDMTGIFAALGLYNRTSMLPNTTVVEPQDAGGYSAGWTVPFAARMYVEKMRCFGEREELVRILVNDRVQPLEQCGGDHLGRCTLSAFVDSLGFARSGGEWDQCFT</sequence>
<comment type="caution">
    <text evidence="21">The sequence shown here is derived from an EMBL/GenBank/DDBJ whole genome shotgun (WGS) entry which is preliminary data.</text>
</comment>
<dbReference type="SUPFAM" id="SSF53254">
    <property type="entry name" value="Phosphoglycerate mutase-like"/>
    <property type="match status" value="1"/>
</dbReference>
<organism evidence="21 22">
    <name type="scientific">Polychaeton citri CBS 116435</name>
    <dbReference type="NCBI Taxonomy" id="1314669"/>
    <lineage>
        <taxon>Eukaryota</taxon>
        <taxon>Fungi</taxon>
        <taxon>Dikarya</taxon>
        <taxon>Ascomycota</taxon>
        <taxon>Pezizomycotina</taxon>
        <taxon>Dothideomycetes</taxon>
        <taxon>Dothideomycetidae</taxon>
        <taxon>Capnodiales</taxon>
        <taxon>Capnodiaceae</taxon>
        <taxon>Polychaeton</taxon>
    </lineage>
</organism>
<feature type="active site" description="Nucleophile" evidence="18">
    <location>
        <position position="87"/>
    </location>
</feature>
<evidence type="ECO:0000313" key="22">
    <source>
        <dbReference type="Proteomes" id="UP000799441"/>
    </source>
</evidence>
<comment type="catalytic activity">
    <reaction evidence="13">
        <text>1D-myo-inositol 1,2,6-trisphosphate + H2O = 1D-myo-inositol 1,2-bisphosphate + phosphate</text>
        <dbReference type="Rhea" id="RHEA:77131"/>
        <dbReference type="ChEBI" id="CHEBI:15377"/>
        <dbReference type="ChEBI" id="CHEBI:43474"/>
        <dbReference type="ChEBI" id="CHEBI:195537"/>
        <dbReference type="ChEBI" id="CHEBI:195539"/>
    </reaction>
    <physiologicalReaction direction="left-to-right" evidence="13">
        <dbReference type="Rhea" id="RHEA:77132"/>
    </physiologicalReaction>
</comment>
<comment type="similarity">
    <text evidence="2">Belongs to the histidine acid phosphatase family.</text>
</comment>
<dbReference type="EMBL" id="MU003875">
    <property type="protein sequence ID" value="KAF2716448.1"/>
    <property type="molecule type" value="Genomic_DNA"/>
</dbReference>
<feature type="chain" id="PRO_5040459648" description="Phytase A" evidence="20">
    <location>
        <begin position="18"/>
        <end position="477"/>
    </location>
</feature>
<evidence type="ECO:0000313" key="21">
    <source>
        <dbReference type="EMBL" id="KAF2716448.1"/>
    </source>
</evidence>
<evidence type="ECO:0000256" key="6">
    <source>
        <dbReference type="ARBA" id="ARBA00022801"/>
    </source>
</evidence>
<dbReference type="InterPro" id="IPR000560">
    <property type="entry name" value="His_Pase_clade-2"/>
</dbReference>
<dbReference type="EC" id="3.1.3.8" evidence="4"/>
<evidence type="ECO:0000256" key="14">
    <source>
        <dbReference type="ARBA" id="ARBA00043748"/>
    </source>
</evidence>
<reference evidence="21" key="1">
    <citation type="journal article" date="2020" name="Stud. Mycol.">
        <title>101 Dothideomycetes genomes: a test case for predicting lifestyles and emergence of pathogens.</title>
        <authorList>
            <person name="Haridas S."/>
            <person name="Albert R."/>
            <person name="Binder M."/>
            <person name="Bloem J."/>
            <person name="Labutti K."/>
            <person name="Salamov A."/>
            <person name="Andreopoulos B."/>
            <person name="Baker S."/>
            <person name="Barry K."/>
            <person name="Bills G."/>
            <person name="Bluhm B."/>
            <person name="Cannon C."/>
            <person name="Castanera R."/>
            <person name="Culley D."/>
            <person name="Daum C."/>
            <person name="Ezra D."/>
            <person name="Gonzalez J."/>
            <person name="Henrissat B."/>
            <person name="Kuo A."/>
            <person name="Liang C."/>
            <person name="Lipzen A."/>
            <person name="Lutzoni F."/>
            <person name="Magnuson J."/>
            <person name="Mondo S."/>
            <person name="Nolan M."/>
            <person name="Ohm R."/>
            <person name="Pangilinan J."/>
            <person name="Park H.-J."/>
            <person name="Ramirez L."/>
            <person name="Alfaro M."/>
            <person name="Sun H."/>
            <person name="Tritt A."/>
            <person name="Yoshinaga Y."/>
            <person name="Zwiers L.-H."/>
            <person name="Turgeon B."/>
            <person name="Goodwin S."/>
            <person name="Spatafora J."/>
            <person name="Crous P."/>
            <person name="Grigoriev I."/>
        </authorList>
    </citation>
    <scope>NUCLEOTIDE SEQUENCE</scope>
    <source>
        <strain evidence="21">CBS 116435</strain>
    </source>
</reference>
<feature type="disulfide bond" evidence="19">
    <location>
        <begin position="224"/>
        <end position="475"/>
    </location>
</feature>
<evidence type="ECO:0000256" key="19">
    <source>
        <dbReference type="PIRSR" id="PIRSR000894-2"/>
    </source>
</evidence>
<gene>
    <name evidence="21" type="ORF">K431DRAFT_323814</name>
</gene>
<feature type="disulfide bond" evidence="19">
    <location>
        <begin position="76"/>
        <end position="424"/>
    </location>
</feature>
<evidence type="ECO:0000256" key="11">
    <source>
        <dbReference type="ARBA" id="ARBA00043670"/>
    </source>
</evidence>
<feature type="signal peptide" evidence="20">
    <location>
        <begin position="1"/>
        <end position="17"/>
    </location>
</feature>
<keyword evidence="22" id="KW-1185">Reference proteome</keyword>
<dbReference type="CDD" id="cd07061">
    <property type="entry name" value="HP_HAP_like"/>
    <property type="match status" value="1"/>
</dbReference>
<evidence type="ECO:0000256" key="9">
    <source>
        <dbReference type="ARBA" id="ARBA00041857"/>
    </source>
</evidence>
<comment type="catalytic activity">
    <reaction evidence="11">
        <text>1D-myo-inositol 1,2,5,6-tetrakisphosphate + H2O = 1D-myo-inositol 1,2,6-trisphosphate + phosphate</text>
        <dbReference type="Rhea" id="RHEA:77119"/>
        <dbReference type="ChEBI" id="CHEBI:15377"/>
        <dbReference type="ChEBI" id="CHEBI:43474"/>
        <dbReference type="ChEBI" id="CHEBI:195535"/>
        <dbReference type="ChEBI" id="CHEBI:195537"/>
    </reaction>
    <physiologicalReaction direction="left-to-right" evidence="11">
        <dbReference type="Rhea" id="RHEA:77120"/>
    </physiologicalReaction>
</comment>
<comment type="subcellular location">
    <subcellularLocation>
        <location evidence="1">Secreted</location>
    </subcellularLocation>
</comment>
<accession>A0A9P4PWY5</accession>
<keyword evidence="20" id="KW-0732">Signal</keyword>
<comment type="catalytic activity">
    <reaction evidence="12">
        <text>1D-myo-inositol 1,2-bisphosphate + H2O = 1D-myo-inositol 2-phosphate + phosphate</text>
        <dbReference type="Rhea" id="RHEA:77135"/>
        <dbReference type="ChEBI" id="CHEBI:15377"/>
        <dbReference type="ChEBI" id="CHEBI:43474"/>
        <dbReference type="ChEBI" id="CHEBI:84142"/>
        <dbReference type="ChEBI" id="CHEBI:195539"/>
    </reaction>
    <physiologicalReaction direction="left-to-right" evidence="12">
        <dbReference type="Rhea" id="RHEA:77136"/>
    </physiologicalReaction>
</comment>
<dbReference type="GO" id="GO:0016158">
    <property type="term" value="F:inositol hexakisphosphate 3-phosphatase activity"/>
    <property type="evidence" value="ECO:0007669"/>
    <property type="project" value="UniProtKB-EC"/>
</dbReference>
<evidence type="ECO:0000256" key="5">
    <source>
        <dbReference type="ARBA" id="ARBA00022525"/>
    </source>
</evidence>
<dbReference type="PANTHER" id="PTHR20963:SF24">
    <property type="entry name" value="3-PHYTASE B"/>
    <property type="match status" value="1"/>
</dbReference>
<evidence type="ECO:0000256" key="8">
    <source>
        <dbReference type="ARBA" id="ARBA00023180"/>
    </source>
</evidence>
<evidence type="ECO:0000256" key="15">
    <source>
        <dbReference type="ARBA" id="ARBA00043788"/>
    </source>
</evidence>
<dbReference type="InterPro" id="IPR029033">
    <property type="entry name" value="His_PPase_superfam"/>
</dbReference>
<dbReference type="PANTHER" id="PTHR20963">
    <property type="entry name" value="MULTIPLE INOSITOL POLYPHOSPHATE PHOSPHATASE-RELATED"/>
    <property type="match status" value="1"/>
</dbReference>
<evidence type="ECO:0000256" key="13">
    <source>
        <dbReference type="ARBA" id="ARBA00043721"/>
    </source>
</evidence>
<evidence type="ECO:0000256" key="4">
    <source>
        <dbReference type="ARBA" id="ARBA00012632"/>
    </source>
</evidence>
<dbReference type="InterPro" id="IPR016274">
    <property type="entry name" value="Histidine_acid_Pase_euk"/>
</dbReference>
<dbReference type="OrthoDB" id="6509975at2759"/>
<comment type="catalytic activity">
    <reaction evidence="15">
        <text>1D-myo-inositol hexakisphosphate + H2O = 1D-myo-inositol 1,2,4,5,6-pentakisphosphate + phosphate</text>
        <dbReference type="Rhea" id="RHEA:16989"/>
        <dbReference type="ChEBI" id="CHEBI:15377"/>
        <dbReference type="ChEBI" id="CHEBI:43474"/>
        <dbReference type="ChEBI" id="CHEBI:57798"/>
        <dbReference type="ChEBI" id="CHEBI:58130"/>
        <dbReference type="EC" id="3.1.3.8"/>
    </reaction>
    <physiologicalReaction direction="left-to-right" evidence="15">
        <dbReference type="Rhea" id="RHEA:16990"/>
    </physiologicalReaction>
</comment>
<dbReference type="FunFam" id="3.40.50.1240:FF:000027">
    <property type="entry name" value="3-phytase A"/>
    <property type="match status" value="1"/>
</dbReference>
<dbReference type="PROSITE" id="PS00778">
    <property type="entry name" value="HIS_ACID_PHOSPHAT_2"/>
    <property type="match status" value="1"/>
</dbReference>
<keyword evidence="6" id="KW-0378">Hydrolase</keyword>
<dbReference type="Pfam" id="PF00328">
    <property type="entry name" value="His_Phos_2"/>
    <property type="match status" value="1"/>
</dbReference>
<evidence type="ECO:0000256" key="17">
    <source>
        <dbReference type="ARBA" id="ARBA00044262"/>
    </source>
</evidence>
<evidence type="ECO:0000256" key="1">
    <source>
        <dbReference type="ARBA" id="ARBA00004613"/>
    </source>
</evidence>
<evidence type="ECO:0000256" key="12">
    <source>
        <dbReference type="ARBA" id="ARBA00043675"/>
    </source>
</evidence>
<dbReference type="PIRSF" id="PIRSF000894">
    <property type="entry name" value="Acid_phosphatase"/>
    <property type="match status" value="1"/>
</dbReference>
<evidence type="ECO:0000256" key="7">
    <source>
        <dbReference type="ARBA" id="ARBA00023157"/>
    </source>
</evidence>
<name>A0A9P4PWY5_9PEZI</name>
<evidence type="ECO:0000256" key="16">
    <source>
        <dbReference type="ARBA" id="ARBA00044106"/>
    </source>
</evidence>
<protein>
    <recommendedName>
        <fullName evidence="16">Phytase A</fullName>
        <ecNumber evidence="4">3.1.3.8</ecNumber>
    </recommendedName>
    <alternativeName>
        <fullName evidence="17">Histidine acid phosphatase phyA</fullName>
    </alternativeName>
    <alternativeName>
        <fullName evidence="10">Myo-inositol hexakisphosphate phosphohydrolase A</fullName>
    </alternativeName>
    <alternativeName>
        <fullName evidence="9">Myo-inositol-hexaphosphate 3-phosphohydrolase A</fullName>
    </alternativeName>
</protein>
<dbReference type="Proteomes" id="UP000799441">
    <property type="component" value="Unassembled WGS sequence"/>
</dbReference>
<feature type="disulfide bond" evidence="19">
    <location>
        <begin position="446"/>
        <end position="454"/>
    </location>
</feature>
<feature type="disulfide bond" evidence="19">
    <location>
        <begin position="276"/>
        <end position="292"/>
    </location>
</feature>
<comment type="subunit">
    <text evidence="3">Monomer.</text>
</comment>
<dbReference type="AlphaFoldDB" id="A0A9P4PWY5"/>
<proteinExistence type="inferred from homology"/>
<dbReference type="Gene3D" id="3.40.50.1240">
    <property type="entry name" value="Phosphoglycerate mutase-like"/>
    <property type="match status" value="1"/>
</dbReference>
<dbReference type="PROSITE" id="PS00616">
    <property type="entry name" value="HIS_ACID_PHOSPHAT_1"/>
    <property type="match status" value="1"/>
</dbReference>
<evidence type="ECO:0000256" key="10">
    <source>
        <dbReference type="ARBA" id="ARBA00042300"/>
    </source>
</evidence>
<evidence type="ECO:0000256" key="18">
    <source>
        <dbReference type="PIRSR" id="PIRSR000894-1"/>
    </source>
</evidence>
<evidence type="ECO:0000256" key="2">
    <source>
        <dbReference type="ARBA" id="ARBA00005375"/>
    </source>
</evidence>
<feature type="active site" description="Proton donor" evidence="18">
    <location>
        <position position="372"/>
    </location>
</feature>
<dbReference type="InterPro" id="IPR033379">
    <property type="entry name" value="Acid_Pase_AS"/>
</dbReference>
<comment type="catalytic activity">
    <reaction evidence="14">
        <text>1D-myo-inositol 1,2,4,5,6-pentakisphosphate + H2O = 1D-myo-inositol 1,2,5,6-tetrakisphosphate + phosphate</text>
        <dbReference type="Rhea" id="RHEA:77115"/>
        <dbReference type="ChEBI" id="CHEBI:15377"/>
        <dbReference type="ChEBI" id="CHEBI:43474"/>
        <dbReference type="ChEBI" id="CHEBI:57798"/>
        <dbReference type="ChEBI" id="CHEBI:195535"/>
    </reaction>
    <physiologicalReaction direction="left-to-right" evidence="14">
        <dbReference type="Rhea" id="RHEA:77116"/>
    </physiologicalReaction>
</comment>
<keyword evidence="7 19" id="KW-1015">Disulfide bond</keyword>
<dbReference type="GO" id="GO:0003993">
    <property type="term" value="F:acid phosphatase activity"/>
    <property type="evidence" value="ECO:0007669"/>
    <property type="project" value="TreeGrafter"/>
</dbReference>
<evidence type="ECO:0000256" key="20">
    <source>
        <dbReference type="SAM" id="SignalP"/>
    </source>
</evidence>